<dbReference type="InterPro" id="IPR038495">
    <property type="entry name" value="ATPase_E_C"/>
</dbReference>
<dbReference type="GO" id="GO:0046961">
    <property type="term" value="F:proton-transporting ATPase activity, rotational mechanism"/>
    <property type="evidence" value="ECO:0007669"/>
    <property type="project" value="InterPro"/>
</dbReference>
<sequence length="209" mass="24486">MVTLEQKLSLFKKLVDEKVQKEIDEQILNKDDEIKDFLEKEKQILESNANRTKKAAIERIKRQKSEAISTMIQQERKLYLKKNEEILRDLLAKIEDKIRDFMQTDKYKEHIEATMLTSLEAFSSEEHIYVSIPPTNFNKAKEAAESALKKAGFENYTIIEAELNYIGGFVLENERQTIRLNKTFAEALYLKREDLGQMLHDAIRRGETL</sequence>
<accession>A0A1T5D719</accession>
<evidence type="ECO:0000256" key="2">
    <source>
        <dbReference type="ARBA" id="ARBA00022448"/>
    </source>
</evidence>
<keyword evidence="6" id="KW-1185">Reference proteome</keyword>
<gene>
    <name evidence="5" type="ORF">SAMN02745120_2603</name>
</gene>
<keyword evidence="4" id="KW-0175">Coiled coil</keyword>
<keyword evidence="2" id="KW-0813">Transport</keyword>
<protein>
    <submittedName>
        <fullName evidence="5">V/A-type H+-transporting ATPase subunit E</fullName>
    </submittedName>
</protein>
<dbReference type="RefSeq" id="WP_079590367.1">
    <property type="nucleotide sequence ID" value="NZ_DAMCMJ010000018.1"/>
</dbReference>
<dbReference type="OrthoDB" id="1725377at2"/>
<dbReference type="AlphaFoldDB" id="A0A1T5D719"/>
<dbReference type="Proteomes" id="UP000243406">
    <property type="component" value="Unassembled WGS sequence"/>
</dbReference>
<dbReference type="SUPFAM" id="SSF160527">
    <property type="entry name" value="V-type ATPase subunit E-like"/>
    <property type="match status" value="1"/>
</dbReference>
<comment type="similarity">
    <text evidence="1">Belongs to the V-ATPase E subunit family.</text>
</comment>
<proteinExistence type="inferred from homology"/>
<reference evidence="6" key="1">
    <citation type="submission" date="2017-02" db="EMBL/GenBank/DDBJ databases">
        <authorList>
            <person name="Varghese N."/>
            <person name="Submissions S."/>
        </authorList>
    </citation>
    <scope>NUCLEOTIDE SEQUENCE [LARGE SCALE GENOMIC DNA]</scope>
    <source>
        <strain evidence="6">ATCC 35199</strain>
    </source>
</reference>
<name>A0A1T5D719_9FIRM</name>
<evidence type="ECO:0000313" key="6">
    <source>
        <dbReference type="Proteomes" id="UP000243406"/>
    </source>
</evidence>
<dbReference type="InterPro" id="IPR002842">
    <property type="entry name" value="ATPase_V1_Esu"/>
</dbReference>
<dbReference type="EMBL" id="FUYN01000007">
    <property type="protein sequence ID" value="SKB67397.1"/>
    <property type="molecule type" value="Genomic_DNA"/>
</dbReference>
<dbReference type="Gene3D" id="3.30.2320.30">
    <property type="entry name" value="ATP synthase, E subunit, C-terminal"/>
    <property type="match status" value="1"/>
</dbReference>
<keyword evidence="3" id="KW-0406">Ion transport</keyword>
<evidence type="ECO:0000256" key="4">
    <source>
        <dbReference type="SAM" id="Coils"/>
    </source>
</evidence>
<dbReference type="Pfam" id="PF01991">
    <property type="entry name" value="vATP-synt_E"/>
    <property type="match status" value="1"/>
</dbReference>
<organism evidence="5 6">
    <name type="scientific">Acetoanaerobium noterae</name>
    <dbReference type="NCBI Taxonomy" id="745369"/>
    <lineage>
        <taxon>Bacteria</taxon>
        <taxon>Bacillati</taxon>
        <taxon>Bacillota</taxon>
        <taxon>Clostridia</taxon>
        <taxon>Peptostreptococcales</taxon>
        <taxon>Filifactoraceae</taxon>
        <taxon>Acetoanaerobium</taxon>
    </lineage>
</organism>
<dbReference type="GO" id="GO:0033178">
    <property type="term" value="C:proton-transporting two-sector ATPase complex, catalytic domain"/>
    <property type="evidence" value="ECO:0007669"/>
    <property type="project" value="InterPro"/>
</dbReference>
<feature type="coiled-coil region" evidence="4">
    <location>
        <begin position="28"/>
        <end position="100"/>
    </location>
</feature>
<evidence type="ECO:0000256" key="1">
    <source>
        <dbReference type="ARBA" id="ARBA00005901"/>
    </source>
</evidence>
<evidence type="ECO:0000256" key="3">
    <source>
        <dbReference type="ARBA" id="ARBA00023065"/>
    </source>
</evidence>
<evidence type="ECO:0000313" key="5">
    <source>
        <dbReference type="EMBL" id="SKB67397.1"/>
    </source>
</evidence>